<dbReference type="NCBIfam" id="TIGR03662">
    <property type="entry name" value="Chlor_Arch_YYY"/>
    <property type="match status" value="1"/>
</dbReference>
<feature type="transmembrane region" description="Helical" evidence="1">
    <location>
        <begin position="39"/>
        <end position="59"/>
    </location>
</feature>
<feature type="transmembrane region" description="Helical" evidence="1">
    <location>
        <begin position="96"/>
        <end position="116"/>
    </location>
</feature>
<feature type="transmembrane region" description="Helical" evidence="1">
    <location>
        <begin position="381"/>
        <end position="401"/>
    </location>
</feature>
<dbReference type="EMBL" id="AP019377">
    <property type="protein sequence ID" value="BBH95551.1"/>
    <property type="molecule type" value="Genomic_DNA"/>
</dbReference>
<feature type="transmembrane region" description="Helical" evidence="1">
    <location>
        <begin position="532"/>
        <end position="551"/>
    </location>
</feature>
<evidence type="ECO:0008006" key="3">
    <source>
        <dbReference type="Google" id="ProtNLM"/>
    </source>
</evidence>
<accession>A0A455T7Y2</accession>
<feature type="transmembrane region" description="Helical" evidence="1">
    <location>
        <begin position="571"/>
        <end position="589"/>
    </location>
</feature>
<feature type="transmembrane region" description="Helical" evidence="1">
    <location>
        <begin position="484"/>
        <end position="501"/>
    </location>
</feature>
<keyword evidence="1" id="KW-0812">Transmembrane</keyword>
<feature type="transmembrane region" description="Helical" evidence="1">
    <location>
        <begin position="158"/>
        <end position="174"/>
    </location>
</feature>
<feature type="transmembrane region" description="Helical" evidence="1">
    <location>
        <begin position="610"/>
        <end position="630"/>
    </location>
</feature>
<feature type="transmembrane region" description="Helical" evidence="1">
    <location>
        <begin position="328"/>
        <end position="348"/>
    </location>
</feature>
<evidence type="ECO:0000313" key="2">
    <source>
        <dbReference type="EMBL" id="BBH95551.1"/>
    </source>
</evidence>
<feature type="transmembrane region" description="Helical" evidence="1">
    <location>
        <begin position="186"/>
        <end position="207"/>
    </location>
</feature>
<feature type="transmembrane region" description="Helical" evidence="1">
    <location>
        <begin position="507"/>
        <end position="525"/>
    </location>
</feature>
<sequence length="793" mass="87142">MLDLLLMWALVELLGVLCLPLTVTVLRNLPDRGWAFSKALALALFAFCVWLPLMCIQSWPFSRAFIGGVLVVLTIPALAGLLSTRATLVKLLRENAGYLASCELVFLGMVFLLGWIRSYGPDIRGFEMFMDEGFIAAIMRSPHLPPNDMWYAGYPINYYYYAHFTIVVLAKLLGQSPSIAFNTGICIFFGLTAVNLFGVTCNIVAWAKYVRAGGPPPDDGRVEGPARAFPRLTAAIPYGLLTMALGLILGNLAATQQWWRDHGDLSQFDWFAPSRVVDKTINEFPAFSFLLSCFHAHVLALAFTILAIALAFNLLLEREGVGMFIFGRGWRLPLTLGTTALVIGALFTMNGWDYPTYLGLALVCIALQQWLVHERRFKGTLLVDIAAAAVPLIILSLAFYLPFYLSFVSPSQGIGVVGPADRSSPGQEILIYGLFAFVFVSLLVASIVRLPAFEEEEETSVVSAEQPAPAPGWLKWLVRFSGQWLSFWVIALLGLVALLLVRNSGTFVAAGALAAVGAVLVLSHLRDRALAFTLLLGSLAFALVAGCEVFYLRDVFADSYPRMNTVFKFYFQSWAQLSIACGAALFFILEALRPGEMATSLQRLLQEGLQVVWTAALCLLLLAGAVYPVAGSYARTDHFAQRSNSLDGLAYLAQTDPGDYAAIRWLNAHVSGDPVIVEAVGPDYSDYARVSAFTGLPTIMGWVGHEYQWRVNWLNNLAYAADFNRRATDVATIYTSSQAAAVRSLLALYHVSYIYVGPLELAKYQTINLSRFSSFLRIVYSAEGVTIYKVTLS</sequence>
<feature type="transmembrane region" description="Helical" evidence="1">
    <location>
        <begin position="65"/>
        <end position="84"/>
    </location>
</feature>
<name>A0A455T7Y2_9CHLR</name>
<proteinExistence type="predicted"/>
<dbReference type="PANTHER" id="PTHR10790:SF51">
    <property type="entry name" value="TETRATRICOPEPTIDE REPEAT PROTEIN"/>
    <property type="match status" value="1"/>
</dbReference>
<organism evidence="2">
    <name type="scientific">Thermogemmatispora argillosa</name>
    <dbReference type="NCBI Taxonomy" id="2045280"/>
    <lineage>
        <taxon>Bacteria</taxon>
        <taxon>Bacillati</taxon>
        <taxon>Chloroflexota</taxon>
        <taxon>Ktedonobacteria</taxon>
        <taxon>Thermogemmatisporales</taxon>
        <taxon>Thermogemmatisporaceae</taxon>
        <taxon>Thermogemmatispora</taxon>
    </lineage>
</organism>
<dbReference type="PANTHER" id="PTHR10790">
    <property type="entry name" value="TPR-DOMAIN CONTAINING PROTEIN"/>
    <property type="match status" value="1"/>
</dbReference>
<keyword evidence="1" id="KW-1133">Transmembrane helix</keyword>
<feature type="transmembrane region" description="Helical" evidence="1">
    <location>
        <begin position="6"/>
        <end position="27"/>
    </location>
</feature>
<feature type="transmembrane region" description="Helical" evidence="1">
    <location>
        <begin position="354"/>
        <end position="372"/>
    </location>
</feature>
<dbReference type="Pfam" id="PF10060">
    <property type="entry name" value="DUF2298"/>
    <property type="match status" value="1"/>
</dbReference>
<protein>
    <recommendedName>
        <fullName evidence="3">Chlor_Arch_YYY domain protein</fullName>
    </recommendedName>
</protein>
<gene>
    <name evidence="2" type="ORF">KTA_37500</name>
</gene>
<feature type="transmembrane region" description="Helical" evidence="1">
    <location>
        <begin position="294"/>
        <end position="316"/>
    </location>
</feature>
<keyword evidence="1" id="KW-0472">Membrane</keyword>
<evidence type="ECO:0000256" key="1">
    <source>
        <dbReference type="SAM" id="Phobius"/>
    </source>
</evidence>
<reference evidence="2" key="1">
    <citation type="submission" date="2018-12" db="EMBL/GenBank/DDBJ databases">
        <title>Novel natural products biosynthetic potential of the class Ktedonobacteria.</title>
        <authorList>
            <person name="Zheng Y."/>
            <person name="Saitou A."/>
            <person name="Wang C.M."/>
            <person name="Toyoda A."/>
            <person name="Minakuchi Y."/>
            <person name="Sekiguchi Y."/>
            <person name="Ueda K."/>
            <person name="Takano H."/>
            <person name="Sakai Y."/>
            <person name="Yokota A."/>
            <person name="Yabe S."/>
        </authorList>
    </citation>
    <scope>NUCLEOTIDE SEQUENCE</scope>
    <source>
        <strain evidence="2">A3-2</strain>
    </source>
</reference>
<dbReference type="InterPro" id="IPR018746">
    <property type="entry name" value="DUF2298"/>
</dbReference>
<feature type="transmembrane region" description="Helical" evidence="1">
    <location>
        <begin position="429"/>
        <end position="448"/>
    </location>
</feature>
<dbReference type="AlphaFoldDB" id="A0A455T7Y2"/>